<reference evidence="1 2" key="1">
    <citation type="submission" date="2020-10" db="EMBL/GenBank/DDBJ databases">
        <title>Sequencing the genomes of 1000 actinobacteria strains.</title>
        <authorList>
            <person name="Klenk H.-P."/>
        </authorList>
    </citation>
    <scope>NUCLEOTIDE SEQUENCE [LARGE SCALE GENOMIC DNA]</scope>
    <source>
        <strain evidence="1 2">DSM 44653</strain>
    </source>
</reference>
<evidence type="ECO:0000313" key="2">
    <source>
        <dbReference type="Proteomes" id="UP000631670"/>
    </source>
</evidence>
<proteinExistence type="predicted"/>
<protein>
    <recommendedName>
        <fullName evidence="3">DUF305 domain-containing protein</fullName>
    </recommendedName>
</protein>
<dbReference type="EMBL" id="JADBEG010000001">
    <property type="protein sequence ID" value="MBE1494030.1"/>
    <property type="molecule type" value="Genomic_DNA"/>
</dbReference>
<dbReference type="RefSeq" id="WP_192782095.1">
    <property type="nucleotide sequence ID" value="NZ_JADBEG010000001.1"/>
</dbReference>
<dbReference type="Proteomes" id="UP000631670">
    <property type="component" value="Unassembled WGS sequence"/>
</dbReference>
<evidence type="ECO:0000313" key="1">
    <source>
        <dbReference type="EMBL" id="MBE1494030.1"/>
    </source>
</evidence>
<accession>A0ABR9HSY4</accession>
<evidence type="ECO:0008006" key="3">
    <source>
        <dbReference type="Google" id="ProtNLM"/>
    </source>
</evidence>
<organism evidence="1 2">
    <name type="scientific">Amycolatopsis lexingtonensis</name>
    <dbReference type="NCBI Taxonomy" id="218822"/>
    <lineage>
        <taxon>Bacteria</taxon>
        <taxon>Bacillati</taxon>
        <taxon>Actinomycetota</taxon>
        <taxon>Actinomycetes</taxon>
        <taxon>Pseudonocardiales</taxon>
        <taxon>Pseudonocardiaceae</taxon>
        <taxon>Amycolatopsis</taxon>
    </lineage>
</organism>
<gene>
    <name evidence="1" type="ORF">H4696_001130</name>
</gene>
<name>A0ABR9HSY4_9PSEU</name>
<dbReference type="PROSITE" id="PS51257">
    <property type="entry name" value="PROKAR_LIPOPROTEIN"/>
    <property type="match status" value="1"/>
</dbReference>
<keyword evidence="2" id="KW-1185">Reference proteome</keyword>
<comment type="caution">
    <text evidence="1">The sequence shown here is derived from an EMBL/GenBank/DDBJ whole genome shotgun (WGS) entry which is preliminary data.</text>
</comment>
<sequence>MRKSSAILVAAAITAGIAGCGDRPGAPVASVTISTTVAEPPGTGIPGTEADAYIAAMAPALNAVGTALAGIPAECGPSNTQECREALKKVHGANAELEKQLAGRTAPGCLHDADAEMRSSTGLMDQAMHDGMKGFDDQDYPALQRMGRELDQSSAHQTRALDLLQHSSC</sequence>